<organism evidence="2 3">
    <name type="scientific">Thanatephorus cucumeris (strain AG1-IA)</name>
    <name type="common">Rice sheath blight fungus</name>
    <name type="synonym">Rhizoctonia solani</name>
    <dbReference type="NCBI Taxonomy" id="983506"/>
    <lineage>
        <taxon>Eukaryota</taxon>
        <taxon>Fungi</taxon>
        <taxon>Dikarya</taxon>
        <taxon>Basidiomycota</taxon>
        <taxon>Agaricomycotina</taxon>
        <taxon>Agaricomycetes</taxon>
        <taxon>Cantharellales</taxon>
        <taxon>Ceratobasidiaceae</taxon>
        <taxon>Rhizoctonia</taxon>
        <taxon>Rhizoctonia solani AG-1</taxon>
    </lineage>
</organism>
<keyword evidence="3" id="KW-1185">Reference proteome</keyword>
<feature type="chain" id="PRO_5003997277" evidence="1">
    <location>
        <begin position="26"/>
        <end position="295"/>
    </location>
</feature>
<protein>
    <submittedName>
        <fullName evidence="2">Uncharacterized protein</fullName>
    </submittedName>
</protein>
<dbReference type="HOGENOM" id="CLU_943924_0_0_1"/>
<dbReference type="Proteomes" id="UP000011668">
    <property type="component" value="Unassembled WGS sequence"/>
</dbReference>
<dbReference type="EMBL" id="AFRT01003230">
    <property type="protein sequence ID" value="ELU36591.1"/>
    <property type="molecule type" value="Genomic_DNA"/>
</dbReference>
<keyword evidence="1" id="KW-0732">Signal</keyword>
<gene>
    <name evidence="2" type="ORF">AG1IA_09379</name>
</gene>
<comment type="caution">
    <text evidence="2">The sequence shown here is derived from an EMBL/GenBank/DDBJ whole genome shotgun (WGS) entry which is preliminary data.</text>
</comment>
<accession>L8WEG5</accession>
<evidence type="ECO:0000313" key="3">
    <source>
        <dbReference type="Proteomes" id="UP000011668"/>
    </source>
</evidence>
<feature type="signal peptide" evidence="1">
    <location>
        <begin position="1"/>
        <end position="25"/>
    </location>
</feature>
<dbReference type="AlphaFoldDB" id="L8WEG5"/>
<evidence type="ECO:0000313" key="2">
    <source>
        <dbReference type="EMBL" id="ELU36591.1"/>
    </source>
</evidence>
<dbReference type="OrthoDB" id="3251668at2759"/>
<reference evidence="2 3" key="1">
    <citation type="journal article" date="2013" name="Nat. Commun.">
        <title>The evolution and pathogenic mechanisms of the rice sheath blight pathogen.</title>
        <authorList>
            <person name="Zheng A."/>
            <person name="Lin R."/>
            <person name="Xu L."/>
            <person name="Qin P."/>
            <person name="Tang C."/>
            <person name="Ai P."/>
            <person name="Zhang D."/>
            <person name="Liu Y."/>
            <person name="Sun Z."/>
            <person name="Feng H."/>
            <person name="Wang Y."/>
            <person name="Chen Y."/>
            <person name="Liang X."/>
            <person name="Fu R."/>
            <person name="Li Q."/>
            <person name="Zhang J."/>
            <person name="Yu X."/>
            <person name="Xie Z."/>
            <person name="Ding L."/>
            <person name="Guan P."/>
            <person name="Tang J."/>
            <person name="Liang Y."/>
            <person name="Wang S."/>
            <person name="Deng Q."/>
            <person name="Li S."/>
            <person name="Zhu J."/>
            <person name="Wang L."/>
            <person name="Liu H."/>
            <person name="Li P."/>
        </authorList>
    </citation>
    <scope>NUCLEOTIDE SEQUENCE [LARGE SCALE GENOMIC DNA]</scope>
    <source>
        <strain evidence="3">AG-1 IA</strain>
    </source>
</reference>
<proteinExistence type="predicted"/>
<name>L8WEG5_THACA</name>
<evidence type="ECO:0000256" key="1">
    <source>
        <dbReference type="SAM" id="SignalP"/>
    </source>
</evidence>
<sequence>MQAASGPLSEILCLIQLAAPVFLKACPSPYPHMSEILLEVNVNLGHFVVVDVASSITTGRPLQCRLVAYNVPWSLEYCDEFIRKREDRGSQWLLGIPDQFLMLLAYMNNLREDAITANTVIDPAMIERIGDDIRAINMLPCESREPTLAILRTVVQECWRQVVLIYLYMALGRTDALDSRVKKAHKSFMKLVNGTKPGRNLDALLMLPATINSNPRQGSSVGRSTRGVLANYRSLNDQRTCIPDQPSYCNDLAPALGAEALHLMRRQVDYPAVETGREQRWRYEEMYNTLAPRAL</sequence>